<feature type="signal peptide" evidence="2">
    <location>
        <begin position="1"/>
        <end position="21"/>
    </location>
</feature>
<dbReference type="Ensembl" id="ENSKMAT00000019955.1">
    <property type="protein sequence ID" value="ENSKMAP00000019690.1"/>
    <property type="gene ID" value="ENSKMAG00000014654.1"/>
</dbReference>
<evidence type="ECO:0000256" key="2">
    <source>
        <dbReference type="SAM" id="SignalP"/>
    </source>
</evidence>
<evidence type="ECO:0000256" key="1">
    <source>
        <dbReference type="ARBA" id="ARBA00009431"/>
    </source>
</evidence>
<keyword evidence="2" id="KW-0732">Signal</keyword>
<accession>A0A3Q3ATB7</accession>
<reference evidence="3" key="2">
    <citation type="submission" date="2025-09" db="UniProtKB">
        <authorList>
            <consortium name="Ensembl"/>
        </authorList>
    </citation>
    <scope>IDENTIFICATION</scope>
</reference>
<dbReference type="STRING" id="37003.ENSKMAP00000019690"/>
<dbReference type="Pfam" id="PF00450">
    <property type="entry name" value="Peptidase_S10"/>
    <property type="match status" value="1"/>
</dbReference>
<reference evidence="3" key="1">
    <citation type="submission" date="2025-08" db="UniProtKB">
        <authorList>
            <consortium name="Ensembl"/>
        </authorList>
    </citation>
    <scope>IDENTIFICATION</scope>
</reference>
<dbReference type="Proteomes" id="UP000264800">
    <property type="component" value="Unplaced"/>
</dbReference>
<name>A0A3Q3ATB7_KRYMA</name>
<dbReference type="GO" id="GO:0006508">
    <property type="term" value="P:proteolysis"/>
    <property type="evidence" value="ECO:0007669"/>
    <property type="project" value="InterPro"/>
</dbReference>
<dbReference type="InterPro" id="IPR001563">
    <property type="entry name" value="Peptidase_S10"/>
</dbReference>
<dbReference type="AlphaFoldDB" id="A0A3Q3ATB7"/>
<dbReference type="GeneTree" id="ENSGT00990000211482"/>
<proteinExistence type="inferred from homology"/>
<comment type="similarity">
    <text evidence="1">Belongs to the peptidase S10 family.</text>
</comment>
<sequence length="71" mass="8064">MQVVLWFFLMVLLVISSAAPAEDEITFLPGLQKQPSFRHFSGYLNVADGKHLHYWSVPVPHLKQTVKVSLT</sequence>
<dbReference type="SUPFAM" id="SSF53474">
    <property type="entry name" value="alpha/beta-Hydrolases"/>
    <property type="match status" value="1"/>
</dbReference>
<dbReference type="InterPro" id="IPR029058">
    <property type="entry name" value="AB_hydrolase_fold"/>
</dbReference>
<feature type="chain" id="PRO_5018565639" evidence="2">
    <location>
        <begin position="22"/>
        <end position="71"/>
    </location>
</feature>
<organism evidence="3 4">
    <name type="scientific">Kryptolebias marmoratus</name>
    <name type="common">Mangrove killifish</name>
    <name type="synonym">Rivulus marmoratus</name>
    <dbReference type="NCBI Taxonomy" id="37003"/>
    <lineage>
        <taxon>Eukaryota</taxon>
        <taxon>Metazoa</taxon>
        <taxon>Chordata</taxon>
        <taxon>Craniata</taxon>
        <taxon>Vertebrata</taxon>
        <taxon>Euteleostomi</taxon>
        <taxon>Actinopterygii</taxon>
        <taxon>Neopterygii</taxon>
        <taxon>Teleostei</taxon>
        <taxon>Neoteleostei</taxon>
        <taxon>Acanthomorphata</taxon>
        <taxon>Ovalentaria</taxon>
        <taxon>Atherinomorphae</taxon>
        <taxon>Cyprinodontiformes</taxon>
        <taxon>Rivulidae</taxon>
        <taxon>Kryptolebias</taxon>
    </lineage>
</organism>
<keyword evidence="4" id="KW-1185">Reference proteome</keyword>
<dbReference type="GO" id="GO:0004185">
    <property type="term" value="F:serine-type carboxypeptidase activity"/>
    <property type="evidence" value="ECO:0007669"/>
    <property type="project" value="InterPro"/>
</dbReference>
<dbReference type="Gene3D" id="3.40.50.1820">
    <property type="entry name" value="alpha/beta hydrolase"/>
    <property type="match status" value="1"/>
</dbReference>
<evidence type="ECO:0000313" key="4">
    <source>
        <dbReference type="Proteomes" id="UP000264800"/>
    </source>
</evidence>
<evidence type="ECO:0000313" key="3">
    <source>
        <dbReference type="Ensembl" id="ENSKMAP00000019690.1"/>
    </source>
</evidence>
<protein>
    <submittedName>
        <fullName evidence="3">Uncharacterized protein</fullName>
    </submittedName>
</protein>